<dbReference type="Proteomes" id="UP000887013">
    <property type="component" value="Unassembled WGS sequence"/>
</dbReference>
<reference evidence="1" key="1">
    <citation type="submission" date="2020-08" db="EMBL/GenBank/DDBJ databases">
        <title>Multicomponent nature underlies the extraordinary mechanical properties of spider dragline silk.</title>
        <authorList>
            <person name="Kono N."/>
            <person name="Nakamura H."/>
            <person name="Mori M."/>
            <person name="Yoshida Y."/>
            <person name="Ohtoshi R."/>
            <person name="Malay A.D."/>
            <person name="Moran D.A.P."/>
            <person name="Tomita M."/>
            <person name="Numata K."/>
            <person name="Arakawa K."/>
        </authorList>
    </citation>
    <scope>NUCLEOTIDE SEQUENCE</scope>
</reference>
<keyword evidence="2" id="KW-1185">Reference proteome</keyword>
<organism evidence="1 2">
    <name type="scientific">Nephila pilipes</name>
    <name type="common">Giant wood spider</name>
    <name type="synonym">Nephila maculata</name>
    <dbReference type="NCBI Taxonomy" id="299642"/>
    <lineage>
        <taxon>Eukaryota</taxon>
        <taxon>Metazoa</taxon>
        <taxon>Ecdysozoa</taxon>
        <taxon>Arthropoda</taxon>
        <taxon>Chelicerata</taxon>
        <taxon>Arachnida</taxon>
        <taxon>Araneae</taxon>
        <taxon>Araneomorphae</taxon>
        <taxon>Entelegynae</taxon>
        <taxon>Araneoidea</taxon>
        <taxon>Nephilidae</taxon>
        <taxon>Nephila</taxon>
    </lineage>
</organism>
<dbReference type="AlphaFoldDB" id="A0A8X6QP36"/>
<dbReference type="EMBL" id="BMAW01130959">
    <property type="protein sequence ID" value="GFU37184.1"/>
    <property type="molecule type" value="Genomic_DNA"/>
</dbReference>
<accession>A0A8X6QP36</accession>
<gene>
    <name evidence="1" type="ORF">NPIL_632381</name>
</gene>
<proteinExistence type="predicted"/>
<evidence type="ECO:0000313" key="2">
    <source>
        <dbReference type="Proteomes" id="UP000887013"/>
    </source>
</evidence>
<name>A0A8X6QP36_NEPPI</name>
<sequence length="201" mass="22935">MSLAAEETLGEPGFVPSDRNQPVVNLIDSGADVLIYYRQQRSVKLNTNCMLPRSSEHPPIAQKRLTDFQGPRRPSSWPPCYIKAPSPFVVVKTGYFTIIIRGKQVNIFCGHIKTRSSVRARPRTNYCRTQNATPNSVDPHRMPDKLLTTIVPERAERDGKVTCQPVQARSRVASLKRQSVRRMEFFTCNIGVDWQIQQRRI</sequence>
<protein>
    <submittedName>
        <fullName evidence="1">Uncharacterized protein</fullName>
    </submittedName>
</protein>
<comment type="caution">
    <text evidence="1">The sequence shown here is derived from an EMBL/GenBank/DDBJ whole genome shotgun (WGS) entry which is preliminary data.</text>
</comment>
<evidence type="ECO:0000313" key="1">
    <source>
        <dbReference type="EMBL" id="GFU37184.1"/>
    </source>
</evidence>